<evidence type="ECO:0000256" key="1">
    <source>
        <dbReference type="SAM" id="Phobius"/>
    </source>
</evidence>
<gene>
    <name evidence="2" type="ORF">GCM10007231_13510</name>
</gene>
<evidence type="ECO:0000313" key="2">
    <source>
        <dbReference type="EMBL" id="GGD15790.1"/>
    </source>
</evidence>
<dbReference type="EMBL" id="BMCK01000002">
    <property type="protein sequence ID" value="GGD15790.1"/>
    <property type="molecule type" value="Genomic_DNA"/>
</dbReference>
<accession>A0ABQ1Q741</accession>
<reference evidence="3" key="1">
    <citation type="journal article" date="2019" name="Int. J. Syst. Evol. Microbiol.">
        <title>The Global Catalogue of Microorganisms (GCM) 10K type strain sequencing project: providing services to taxonomists for standard genome sequencing and annotation.</title>
        <authorList>
            <consortium name="The Broad Institute Genomics Platform"/>
            <consortium name="The Broad Institute Genome Sequencing Center for Infectious Disease"/>
            <person name="Wu L."/>
            <person name="Ma J."/>
        </authorList>
    </citation>
    <scope>NUCLEOTIDE SEQUENCE [LARGE SCALE GENOMIC DNA]</scope>
    <source>
        <strain evidence="3">CCM 7403</strain>
    </source>
</reference>
<organism evidence="2 3">
    <name type="scientific">Nocardioides daphniae</name>
    <dbReference type="NCBI Taxonomy" id="402297"/>
    <lineage>
        <taxon>Bacteria</taxon>
        <taxon>Bacillati</taxon>
        <taxon>Actinomycetota</taxon>
        <taxon>Actinomycetes</taxon>
        <taxon>Propionibacteriales</taxon>
        <taxon>Nocardioidaceae</taxon>
        <taxon>Nocardioides</taxon>
    </lineage>
</organism>
<keyword evidence="1" id="KW-0472">Membrane</keyword>
<feature type="transmembrane region" description="Helical" evidence="1">
    <location>
        <begin position="20"/>
        <end position="47"/>
    </location>
</feature>
<sequence length="173" mass="18870">MDNWLAVLGFVPIGTTSGTVFLSGVTLLVAVSVVLAVAAAAGAFFTFGPGLRTRGRRVDAAEAQVPEVEAWAQPEYPEVLVVNRSPVPVHDVRAFVALGRRRAKCVGWIRTLPPTGDKPSRVAINADSRERWIEWQGAERRGGRDVVVEVTFRDHTGQHWRRDRTGAFAAIDG</sequence>
<name>A0ABQ1Q741_9ACTN</name>
<evidence type="ECO:0008006" key="4">
    <source>
        <dbReference type="Google" id="ProtNLM"/>
    </source>
</evidence>
<proteinExistence type="predicted"/>
<keyword evidence="1" id="KW-0812">Transmembrane</keyword>
<dbReference type="Proteomes" id="UP000630594">
    <property type="component" value="Unassembled WGS sequence"/>
</dbReference>
<evidence type="ECO:0000313" key="3">
    <source>
        <dbReference type="Proteomes" id="UP000630594"/>
    </source>
</evidence>
<keyword evidence="3" id="KW-1185">Reference proteome</keyword>
<comment type="caution">
    <text evidence="2">The sequence shown here is derived from an EMBL/GenBank/DDBJ whole genome shotgun (WGS) entry which is preliminary data.</text>
</comment>
<keyword evidence="1" id="KW-1133">Transmembrane helix</keyword>
<protein>
    <recommendedName>
        <fullName evidence="4">Secreted protein</fullName>
    </recommendedName>
</protein>